<feature type="compositionally biased region" description="Basic and acidic residues" evidence="13">
    <location>
        <begin position="1770"/>
        <end position="1788"/>
    </location>
</feature>
<feature type="domain" description="Cadherin" evidence="16">
    <location>
        <begin position="541"/>
        <end position="647"/>
    </location>
</feature>
<keyword evidence="18" id="KW-1185">Reference proteome</keyword>
<evidence type="ECO:0000256" key="11">
    <source>
        <dbReference type="ARBA" id="ARBA00072302"/>
    </source>
</evidence>
<evidence type="ECO:0000259" key="16">
    <source>
        <dbReference type="PROSITE" id="PS50268"/>
    </source>
</evidence>
<keyword evidence="9 14" id="KW-0472">Membrane</keyword>
<dbReference type="FunFam" id="2.60.40.60:FF:000050">
    <property type="entry name" value="protocadherin-15 isoform X1"/>
    <property type="match status" value="1"/>
</dbReference>
<dbReference type="GO" id="GO:0048839">
    <property type="term" value="P:inner ear development"/>
    <property type="evidence" value="ECO:0007669"/>
    <property type="project" value="InterPro"/>
</dbReference>
<dbReference type="GO" id="GO:0050957">
    <property type="term" value="P:equilibrioception"/>
    <property type="evidence" value="ECO:0007669"/>
    <property type="project" value="UniProtKB-ARBA"/>
</dbReference>
<keyword evidence="8 14" id="KW-1133">Transmembrane helix</keyword>
<comment type="subcellular location">
    <subcellularLocation>
        <location evidence="1">Cell membrane</location>
        <topology evidence="1">Single-pass type I membrane protein</topology>
    </subcellularLocation>
</comment>
<dbReference type="Gene3D" id="2.60.40.60">
    <property type="entry name" value="Cadherins"/>
    <property type="match status" value="10"/>
</dbReference>
<evidence type="ECO:0000256" key="13">
    <source>
        <dbReference type="SAM" id="MobiDB-lite"/>
    </source>
</evidence>
<evidence type="ECO:0000256" key="4">
    <source>
        <dbReference type="ARBA" id="ARBA00022729"/>
    </source>
</evidence>
<feature type="region of interest" description="Disordered" evidence="13">
    <location>
        <begin position="1654"/>
        <end position="1698"/>
    </location>
</feature>
<dbReference type="InterPro" id="IPR002126">
    <property type="entry name" value="Cadherin-like_dom"/>
</dbReference>
<dbReference type="Proteomes" id="UP000694427">
    <property type="component" value="Unplaced"/>
</dbReference>
<evidence type="ECO:0000256" key="10">
    <source>
        <dbReference type="ARBA" id="ARBA00023157"/>
    </source>
</evidence>
<feature type="domain" description="Cadherin" evidence="16">
    <location>
        <begin position="727"/>
        <end position="827"/>
    </location>
</feature>
<dbReference type="SUPFAM" id="SSF49313">
    <property type="entry name" value="Cadherin-like"/>
    <property type="match status" value="10"/>
</dbReference>
<evidence type="ECO:0000256" key="12">
    <source>
        <dbReference type="PROSITE-ProRule" id="PRU00043"/>
    </source>
</evidence>
<dbReference type="InterPro" id="IPR056989">
    <property type="entry name" value="PCDH15_12th_dom"/>
</dbReference>
<feature type="compositionally biased region" description="Basic and acidic residues" evidence="13">
    <location>
        <begin position="1799"/>
        <end position="1811"/>
    </location>
</feature>
<evidence type="ECO:0000256" key="3">
    <source>
        <dbReference type="ARBA" id="ARBA00022692"/>
    </source>
</evidence>
<dbReference type="SMART" id="SM00112">
    <property type="entry name" value="CA"/>
    <property type="match status" value="11"/>
</dbReference>
<feature type="domain" description="Cadherin" evidence="16">
    <location>
        <begin position="43"/>
        <end position="152"/>
    </location>
</feature>
<feature type="domain" description="Cadherin" evidence="16">
    <location>
        <begin position="1150"/>
        <end position="1248"/>
    </location>
</feature>
<dbReference type="InterPro" id="IPR030718">
    <property type="entry name" value="EC_dom_sf"/>
</dbReference>
<keyword evidence="4 15" id="KW-0732">Signal</keyword>
<feature type="transmembrane region" description="Helical" evidence="14">
    <location>
        <begin position="164"/>
        <end position="188"/>
    </location>
</feature>
<feature type="region of interest" description="Disordered" evidence="13">
    <location>
        <begin position="1968"/>
        <end position="1989"/>
    </location>
</feature>
<sequence>MRQRSWLFKWLGIGIGVLLLTAASYSQDSDDWQYEECKLSRTGPPATIVAIDEESPNGTLLVENMQINGRAEDPDRTISLSLRDNHNYWVILDPVKQRLYLNSTGRLLDRDPPSYIQSIVVQVQCTNELVGTVILHEVRIVVRDRNDNTPRFQQPRYYVAINEVSFYLAVLKILNCFLFYSIMCFYLFQLTPVGTTIFSGFTGNNGAVDIDDGPNGQIEYTIQYNPKDPTTNRTFDIPLTLSGSVVLRERLNYEEITRYLVIIQANDRAPNPKDRLTATTTLTVDVLDGDDLGPMFLPCSLVDNTRDCRPLTYRASILELTDPVSVNPVNVTPPIQAVDQDRNIQPPSDRPGILYSILIGKPESYAEYFSLNQTTAELQLLKPISREQYQHLDLVIKAEQDNGHPLPVFANLHIEVLDENNQAPYFQVATYHGFISESAPLGTTISSSANLSTPLAIIALDNDIEETKDPMVRISLDNYNSIFAVTPSGIARYLTLLRPVDHEEQPSYVFTMTASDGVQESSPVTVDITVIDTNDNTPTFPNVSYNVNVYTDIQPGDTILQLTAVDADEGPNGLVHYKILAGDQGHFTINDYTGMITVLPGVNLTVGRSYALTVRASDNGPASQRRSSITTVYIEVLPPNNQSPPRFPQLIYNLEVSEAMRTGATLLNIQATDRERDPITYTILRGDPNNVFEVSQTNLKVSCFQTSTATVNIMVTDVNDNDPEFDPLLPLNLTVQEEEANAFVGQVKATDLDLGVNGQVRYQLVSHKDLFRISTDGSIFTAVPLDREERAQYDLVVQASDGAKDPRRTTVTLSIKVLDVDDNSPAFSQPAYHITLPENSRVGMIILNISALDPDLDANITYRIRTEEARELFAVNPLTGELRVLHSLDFEKLLPNGTTWNFVVEAMDGGSGKMPPGLASITVTVLDMNDFPPVFSQMLYRGMVAPNAIKGTIVTTVHAEDLDPPGTAASRVHYKVDLEQFPYSTSIFDVEENSGNVLTRVNLNEEPNTKFSLAVIAYDDGEPVKFNKTLVEITVLQPSIIPVFTQEEYRFSPVSENVPVGTVAGVILAAAINQTIVYSIIDGNEGEFIVNNITGVISTAKLLDYESNSSYVLRVEADSMRVVSSNLRAPSKNILGCSVCFSSLHLITFTSVLQVQAVDKDTGNYSAMLYRLIIPPTTDGKDGFVIEPFTGVIKTAIMYRNMRRSYFKFDVVATDDYGKGLSSSAQVVVSVVNQLDMQVVVSNVPPTVVEQNKDQLIGILERYVQDQIPGAKVVVESIGARRFGEGYEQEDYSKSDLMVYAIDPLTNRALSRQELFKFLDGKLLDINKEFQPYLGRGGRILEIRTPDVVESVKKAVHSVGYTEGALLALAVIIIMCCIPAILIVIITYRQRQAECAKTARIQMALPTGKSGEFGLKHSLNYNSLVCSQELSMESGIDPGQDYYTQDYYNYDHGYDLPQYGSRRKLISPTGMYDEYGEVIMEDDGSYYYSPHESEAEVSNCRRPAPPPGKAPPRRPPKQAFGDQPPRLEHHLPGLVGGITHPYSSKAEPSLKEPIKLGQMFDRRLSPAPAPFHLPWKNNRIFPIAVPEKKGGGTDDPKAITMQHSNSVDNGMVIDGNYFQTKEAIPSAKTRLGKVLSQMNIFKTLQTQKNSLSSISGTLDHRSNGSVPTSWSLSESERKSQRIPGDSVESEQERGRSRKDIIQQSYTESAMSFTPYHPHRLQEGAHMSSLDSDDDQDQSPLDSDRESQTKTQLDDTEIESKTESDSDQDTETEKETETEQESDTERTSETENESSSEEDSSGKENVKLEDRGTVSSVRSSRPRHSSITSQKSEDEDDKEDRGQIEEGQSKDPRSSRSKSSNYLERRHDSNFHSMSRFSMISSSVAKALEIDKLSPIDENEEGEMTPKRGGSSSSSDGARNLKVNGEDEETNSNTTKTSVILKLSFYTPIFFFFQYGRKKRIKLIVDREYETSSTGEESAPESHRNRLSNVNSHSNINGSIYLAQNGSIIRTRRVVHTNNIKLNSPIRLGKHFKKLDKLAVTHEERIPLNSPVITGASVGEQNLTTRPSSGSLASSTTGPESIASKSNVAKGGGERTQNGDEQESTVDNQEVRDPLGSHSDRTQSDEEELWMGPWNNLHIPMTKL</sequence>
<feature type="region of interest" description="Disordered" evidence="13">
    <location>
        <begin position="1490"/>
        <end position="1530"/>
    </location>
</feature>
<evidence type="ECO:0000256" key="5">
    <source>
        <dbReference type="ARBA" id="ARBA00022737"/>
    </source>
</evidence>
<dbReference type="GO" id="GO:0007156">
    <property type="term" value="P:homophilic cell adhesion via plasma membrane adhesion molecules"/>
    <property type="evidence" value="ECO:0007669"/>
    <property type="project" value="InterPro"/>
</dbReference>
<dbReference type="FunFam" id="2.60.40.60:FF:000063">
    <property type="entry name" value="protocadherin-15 isoform X1"/>
    <property type="match status" value="1"/>
</dbReference>
<feature type="domain" description="Cadherin" evidence="16">
    <location>
        <begin position="673"/>
        <end position="725"/>
    </location>
</feature>
<dbReference type="CDD" id="cd11304">
    <property type="entry name" value="Cadherin_repeat"/>
    <property type="match status" value="10"/>
</dbReference>
<dbReference type="FunFam" id="2.60.40.60:FF:000057">
    <property type="entry name" value="protocadherin-15 isoform X1"/>
    <property type="match status" value="1"/>
</dbReference>
<evidence type="ECO:0000256" key="14">
    <source>
        <dbReference type="SAM" id="Phobius"/>
    </source>
</evidence>
<evidence type="ECO:0000313" key="18">
    <source>
        <dbReference type="Proteomes" id="UP000694427"/>
    </source>
</evidence>
<feature type="signal peptide" evidence="15">
    <location>
        <begin position="1"/>
        <end position="26"/>
    </location>
</feature>
<dbReference type="FunFam" id="2.60.40.60:FF:000020">
    <property type="entry name" value="Dachsous cadherin-related 1b"/>
    <property type="match status" value="1"/>
</dbReference>
<evidence type="ECO:0000313" key="17">
    <source>
        <dbReference type="Ensembl" id="ENSCCRP00010118513.1"/>
    </source>
</evidence>
<dbReference type="GO" id="GO:0001750">
    <property type="term" value="C:photoreceptor outer segment"/>
    <property type="evidence" value="ECO:0007669"/>
    <property type="project" value="UniProtKB-ARBA"/>
</dbReference>
<evidence type="ECO:0000256" key="1">
    <source>
        <dbReference type="ARBA" id="ARBA00004251"/>
    </source>
</evidence>
<reference evidence="17" key="1">
    <citation type="submission" date="2025-08" db="UniProtKB">
        <authorList>
            <consortium name="Ensembl"/>
        </authorList>
    </citation>
    <scope>IDENTIFICATION</scope>
</reference>
<dbReference type="FunFam" id="2.60.40.60:FF:000047">
    <property type="entry name" value="protocadherin-15 isoform X1"/>
    <property type="match status" value="1"/>
</dbReference>
<feature type="chain" id="PRO_5034093560" description="Protocadherin-15" evidence="15">
    <location>
        <begin position="27"/>
        <end position="2143"/>
    </location>
</feature>
<protein>
    <recommendedName>
        <fullName evidence="11">Protocadherin-15</fullName>
    </recommendedName>
</protein>
<dbReference type="GO" id="GO:0050953">
    <property type="term" value="P:sensory perception of light stimulus"/>
    <property type="evidence" value="ECO:0007669"/>
    <property type="project" value="UniProtKB-ARBA"/>
</dbReference>
<dbReference type="InterPro" id="IPR015919">
    <property type="entry name" value="Cadherin-like_sf"/>
</dbReference>
<feature type="domain" description="Cadherin" evidence="16">
    <location>
        <begin position="828"/>
        <end position="935"/>
    </location>
</feature>
<dbReference type="InterPro" id="IPR020894">
    <property type="entry name" value="Cadherin_CS"/>
</dbReference>
<dbReference type="Pfam" id="PF00028">
    <property type="entry name" value="Cadherin"/>
    <property type="match status" value="6"/>
</dbReference>
<feature type="domain" description="Cadherin" evidence="16">
    <location>
        <begin position="1046"/>
        <end position="1117"/>
    </location>
</feature>
<keyword evidence="5" id="KW-0677">Repeat</keyword>
<keyword evidence="6 12" id="KW-0106">Calcium</keyword>
<dbReference type="GO" id="GO:0032420">
    <property type="term" value="C:stereocilium"/>
    <property type="evidence" value="ECO:0007669"/>
    <property type="project" value="InterPro"/>
</dbReference>
<dbReference type="Gene3D" id="2.60.40.3430">
    <property type="match status" value="1"/>
</dbReference>
<dbReference type="PANTHER" id="PTHR24026">
    <property type="entry name" value="FAT ATYPICAL CADHERIN-RELATED"/>
    <property type="match status" value="1"/>
</dbReference>
<dbReference type="Pfam" id="PF18432">
    <property type="entry name" value="ECD"/>
    <property type="match status" value="1"/>
</dbReference>
<keyword evidence="2" id="KW-1003">Cell membrane</keyword>
<feature type="compositionally biased region" description="Acidic residues" evidence="13">
    <location>
        <begin position="1789"/>
        <end position="1798"/>
    </location>
</feature>
<evidence type="ECO:0000256" key="2">
    <source>
        <dbReference type="ARBA" id="ARBA00022475"/>
    </source>
</evidence>
<dbReference type="FunFam" id="2.60.40.3430:FF:000001">
    <property type="entry name" value="protocadherin-15 isoform X1"/>
    <property type="match status" value="1"/>
</dbReference>
<organism evidence="17 18">
    <name type="scientific">Cyprinus carpio</name>
    <name type="common">Common carp</name>
    <dbReference type="NCBI Taxonomy" id="7962"/>
    <lineage>
        <taxon>Eukaryota</taxon>
        <taxon>Metazoa</taxon>
        <taxon>Chordata</taxon>
        <taxon>Craniata</taxon>
        <taxon>Vertebrata</taxon>
        <taxon>Euteleostomi</taxon>
        <taxon>Actinopterygii</taxon>
        <taxon>Neopterygii</taxon>
        <taxon>Teleostei</taxon>
        <taxon>Ostariophysi</taxon>
        <taxon>Cypriniformes</taxon>
        <taxon>Cyprinidae</taxon>
        <taxon>Cyprininae</taxon>
        <taxon>Cyprinus</taxon>
    </lineage>
</organism>
<dbReference type="GO" id="GO:0007605">
    <property type="term" value="P:sensory perception of sound"/>
    <property type="evidence" value="ECO:0007669"/>
    <property type="project" value="InterPro"/>
</dbReference>
<evidence type="ECO:0000256" key="7">
    <source>
        <dbReference type="ARBA" id="ARBA00022889"/>
    </source>
</evidence>
<reference evidence="17" key="2">
    <citation type="submission" date="2025-09" db="UniProtKB">
        <authorList>
            <consortium name="Ensembl"/>
        </authorList>
    </citation>
    <scope>IDENTIFICATION</scope>
</reference>
<dbReference type="Pfam" id="PF23206">
    <property type="entry name" value="PCDH15_12th"/>
    <property type="match status" value="1"/>
</dbReference>
<dbReference type="Ensembl" id="ENSCCRT00010131663.1">
    <property type="protein sequence ID" value="ENSCCRP00010118513.1"/>
    <property type="gene ID" value="ENSCCRG00010051053.1"/>
</dbReference>
<evidence type="ECO:0000256" key="6">
    <source>
        <dbReference type="ARBA" id="ARBA00022837"/>
    </source>
</evidence>
<dbReference type="PANTHER" id="PTHR24026:SF49">
    <property type="entry name" value="PROTOCADHERIN FAT 3"/>
    <property type="match status" value="1"/>
</dbReference>
<accession>A0A8C1RQ89</accession>
<feature type="region of interest" description="Disordered" evidence="13">
    <location>
        <begin position="1725"/>
        <end position="1866"/>
    </location>
</feature>
<evidence type="ECO:0000256" key="8">
    <source>
        <dbReference type="ARBA" id="ARBA00022989"/>
    </source>
</evidence>
<feature type="compositionally biased region" description="Polar residues" evidence="13">
    <location>
        <begin position="2058"/>
        <end position="2086"/>
    </location>
</feature>
<feature type="domain" description="Cadherin" evidence="16">
    <location>
        <begin position="191"/>
        <end position="296"/>
    </location>
</feature>
<proteinExistence type="predicted"/>
<keyword evidence="10" id="KW-1015">Disulfide bond</keyword>
<dbReference type="PROSITE" id="PS00232">
    <property type="entry name" value="CADHERIN_1"/>
    <property type="match status" value="3"/>
</dbReference>
<dbReference type="PRINTS" id="PR00205">
    <property type="entry name" value="CADHERIN"/>
</dbReference>
<evidence type="ECO:0000256" key="9">
    <source>
        <dbReference type="ARBA" id="ARBA00023136"/>
    </source>
</evidence>
<dbReference type="GO" id="GO:0005886">
    <property type="term" value="C:plasma membrane"/>
    <property type="evidence" value="ECO:0007669"/>
    <property type="project" value="UniProtKB-SubCell"/>
</dbReference>
<dbReference type="FunFam" id="2.60.40.60:FF:000048">
    <property type="entry name" value="protocadherin-15 isoform X1"/>
    <property type="match status" value="1"/>
</dbReference>
<dbReference type="GO" id="GO:0009653">
    <property type="term" value="P:anatomical structure morphogenesis"/>
    <property type="evidence" value="ECO:0007669"/>
    <property type="project" value="UniProtKB-ARBA"/>
</dbReference>
<name>A0A8C1RQ89_CYPCA</name>
<feature type="region of interest" description="Disordered" evidence="13">
    <location>
        <begin position="1892"/>
        <end position="1931"/>
    </location>
</feature>
<feature type="compositionally biased region" description="Basic and acidic residues" evidence="13">
    <location>
        <begin position="1838"/>
        <end position="1853"/>
    </location>
</feature>
<feature type="compositionally biased region" description="Basic and acidic residues" evidence="13">
    <location>
        <begin position="2108"/>
        <end position="2123"/>
    </location>
</feature>
<feature type="domain" description="Cadherin" evidence="16">
    <location>
        <begin position="427"/>
        <end position="540"/>
    </location>
</feature>
<feature type="domain" description="Cadherin" evidence="16">
    <location>
        <begin position="309"/>
        <end position="426"/>
    </location>
</feature>
<keyword evidence="3 14" id="KW-0812">Transmembrane</keyword>
<keyword evidence="7" id="KW-0130">Cell adhesion</keyword>
<feature type="compositionally biased region" description="Polar residues" evidence="13">
    <location>
        <begin position="1663"/>
        <end position="1673"/>
    </location>
</feature>
<feature type="region of interest" description="Disordered" evidence="13">
    <location>
        <begin position="2050"/>
        <end position="2143"/>
    </location>
</feature>
<dbReference type="InterPro" id="IPR041149">
    <property type="entry name" value="EC_dom"/>
</dbReference>
<feature type="domain" description="Cadherin" evidence="16">
    <location>
        <begin position="936"/>
        <end position="1044"/>
    </location>
</feature>
<feature type="transmembrane region" description="Helical" evidence="14">
    <location>
        <begin position="1364"/>
        <end position="1388"/>
    </location>
</feature>
<dbReference type="PROSITE" id="PS50268">
    <property type="entry name" value="CADHERIN_2"/>
    <property type="match status" value="11"/>
</dbReference>
<dbReference type="GO" id="GO:0005509">
    <property type="term" value="F:calcium ion binding"/>
    <property type="evidence" value="ECO:0007669"/>
    <property type="project" value="UniProtKB-UniRule"/>
</dbReference>
<evidence type="ECO:0000256" key="15">
    <source>
        <dbReference type="SAM" id="SignalP"/>
    </source>
</evidence>